<reference evidence="2" key="1">
    <citation type="submission" date="2021-02" db="EMBL/GenBank/DDBJ databases">
        <authorList>
            <person name="Nowell W R."/>
        </authorList>
    </citation>
    <scope>NUCLEOTIDE SEQUENCE</scope>
</reference>
<gene>
    <name evidence="2" type="ORF">OXD698_LOCUS18050</name>
</gene>
<proteinExistence type="predicted"/>
<keyword evidence="1" id="KW-0175">Coiled coil</keyword>
<protein>
    <submittedName>
        <fullName evidence="2">Uncharacterized protein</fullName>
    </submittedName>
</protein>
<dbReference type="EMBL" id="CAJOAZ010001310">
    <property type="protein sequence ID" value="CAF3797440.1"/>
    <property type="molecule type" value="Genomic_DNA"/>
</dbReference>
<evidence type="ECO:0000313" key="2">
    <source>
        <dbReference type="EMBL" id="CAF3797440.1"/>
    </source>
</evidence>
<dbReference type="Gene3D" id="1.10.238.10">
    <property type="entry name" value="EF-hand"/>
    <property type="match status" value="1"/>
</dbReference>
<comment type="caution">
    <text evidence="2">The sequence shown here is derived from an EMBL/GenBank/DDBJ whole genome shotgun (WGS) entry which is preliminary data.</text>
</comment>
<organism evidence="2 3">
    <name type="scientific">Adineta steineri</name>
    <dbReference type="NCBI Taxonomy" id="433720"/>
    <lineage>
        <taxon>Eukaryota</taxon>
        <taxon>Metazoa</taxon>
        <taxon>Spiralia</taxon>
        <taxon>Gnathifera</taxon>
        <taxon>Rotifera</taxon>
        <taxon>Eurotatoria</taxon>
        <taxon>Bdelloidea</taxon>
        <taxon>Adinetida</taxon>
        <taxon>Adinetidae</taxon>
        <taxon>Adineta</taxon>
    </lineage>
</organism>
<accession>A0A819B7U7</accession>
<evidence type="ECO:0000313" key="3">
    <source>
        <dbReference type="Proteomes" id="UP000663844"/>
    </source>
</evidence>
<name>A0A819B7U7_9BILA</name>
<evidence type="ECO:0000256" key="1">
    <source>
        <dbReference type="SAM" id="Coils"/>
    </source>
</evidence>
<sequence>MVDNVELKNQVLKNVSEEIKNAFDMAKTLNKDKNSDQSSHMTRAHLLGMKVNELDGKYIGPHDTSCEPQLEMFSGFDAKFVFLVCFSTELTTKRIEMLILCTKLNEQNIRDWHCCLLHECELTRKIIEMIKFNTNLSKAEITEWHNNLLHNCPTQGKDNGTVNSRKPLSKTMLEEINHAFIITKTLNKDKNSDQSADGITSKQQFINNYKKLFPHSKAKDFYEHVFILFNHFSSIVVEFNEFKLAIGLIQSNDLILRFGIAFTMHKYNDQETVDINDVT</sequence>
<dbReference type="Proteomes" id="UP000663844">
    <property type="component" value="Unassembled WGS sequence"/>
</dbReference>
<dbReference type="AlphaFoldDB" id="A0A819B7U7"/>
<feature type="coiled-coil region" evidence="1">
    <location>
        <begin position="2"/>
        <end position="32"/>
    </location>
</feature>